<dbReference type="Proteomes" id="UP000003656">
    <property type="component" value="Unassembled WGS sequence"/>
</dbReference>
<evidence type="ECO:0000313" key="1">
    <source>
        <dbReference type="EMBL" id="EFA23521.1"/>
    </source>
</evidence>
<protein>
    <submittedName>
        <fullName evidence="1">Uncharacterized protein</fullName>
    </submittedName>
</protein>
<name>D1NS69_9BIFI</name>
<dbReference type="EMBL" id="ABXB03000001">
    <property type="protein sequence ID" value="EFA23521.1"/>
    <property type="molecule type" value="Genomic_DNA"/>
</dbReference>
<reference evidence="1 2" key="1">
    <citation type="submission" date="2009-11" db="EMBL/GenBank/DDBJ databases">
        <authorList>
            <person name="Weinstock G."/>
            <person name="Sodergren E."/>
            <person name="Clifton S."/>
            <person name="Fulton L."/>
            <person name="Fulton B."/>
            <person name="Courtney L."/>
            <person name="Fronick C."/>
            <person name="Harrison M."/>
            <person name="Strong C."/>
            <person name="Farmer C."/>
            <person name="Delahaunty K."/>
            <person name="Markovic C."/>
            <person name="Hall O."/>
            <person name="Minx P."/>
            <person name="Tomlinson C."/>
            <person name="Mitreva M."/>
            <person name="Nelson J."/>
            <person name="Hou S."/>
            <person name="Wollam A."/>
            <person name="Pepin K.H."/>
            <person name="Johnson M."/>
            <person name="Bhonagiri V."/>
            <person name="Nash W.E."/>
            <person name="Warren W."/>
            <person name="Chinwalla A."/>
            <person name="Mardis E.R."/>
            <person name="Wilson R.K."/>
        </authorList>
    </citation>
    <scope>NUCLEOTIDE SEQUENCE [LARGE SCALE GENOMIC DNA]</scope>
    <source>
        <strain evidence="1 2">DSM 20093</strain>
    </source>
</reference>
<proteinExistence type="predicted"/>
<gene>
    <name evidence="1" type="ORF">BIFGAL_02625</name>
</gene>
<sequence length="63" mass="6944">MRVDMWAIDGMSRCADAEDGVICPSRSALEEQLKSTWLAFGRGVEKRRTCVGAMLQPGLWSGL</sequence>
<dbReference type="AlphaFoldDB" id="D1NS69"/>
<organism evidence="1 2">
    <name type="scientific">Bifidobacterium gallicum DSM 20093 = LMG 11596</name>
    <dbReference type="NCBI Taxonomy" id="561180"/>
    <lineage>
        <taxon>Bacteria</taxon>
        <taxon>Bacillati</taxon>
        <taxon>Actinomycetota</taxon>
        <taxon>Actinomycetes</taxon>
        <taxon>Bifidobacteriales</taxon>
        <taxon>Bifidobacteriaceae</taxon>
        <taxon>Bifidobacterium</taxon>
    </lineage>
</organism>
<accession>D1NS69</accession>
<comment type="caution">
    <text evidence="1">The sequence shown here is derived from an EMBL/GenBank/DDBJ whole genome shotgun (WGS) entry which is preliminary data.</text>
</comment>
<evidence type="ECO:0000313" key="2">
    <source>
        <dbReference type="Proteomes" id="UP000003656"/>
    </source>
</evidence>